<keyword evidence="1" id="KW-1133">Transmembrane helix</keyword>
<name>A0A6C0CSL9_9ZZZZ</name>
<dbReference type="AlphaFoldDB" id="A0A6C0CSL9"/>
<evidence type="ECO:0000259" key="2">
    <source>
        <dbReference type="Pfam" id="PF03713"/>
    </source>
</evidence>
<accession>A0A6C0CSL9</accession>
<feature type="transmembrane region" description="Helical" evidence="1">
    <location>
        <begin position="36"/>
        <end position="54"/>
    </location>
</feature>
<evidence type="ECO:0000313" key="3">
    <source>
        <dbReference type="EMBL" id="QHT07207.1"/>
    </source>
</evidence>
<dbReference type="InterPro" id="IPR012347">
    <property type="entry name" value="Ferritin-like"/>
</dbReference>
<reference evidence="3" key="1">
    <citation type="journal article" date="2020" name="Nature">
        <title>Giant virus diversity and host interactions through global metagenomics.</title>
        <authorList>
            <person name="Schulz F."/>
            <person name="Roux S."/>
            <person name="Paez-Espino D."/>
            <person name="Jungbluth S."/>
            <person name="Walsh D.A."/>
            <person name="Denef V.J."/>
            <person name="McMahon K.D."/>
            <person name="Konstantinidis K.T."/>
            <person name="Eloe-Fadrosh E.A."/>
            <person name="Kyrpides N.C."/>
            <person name="Woyke T."/>
        </authorList>
    </citation>
    <scope>NUCLEOTIDE SEQUENCE</scope>
    <source>
        <strain evidence="3">GVMAG-M-3300021962-46</strain>
    </source>
</reference>
<feature type="transmembrane region" description="Helical" evidence="1">
    <location>
        <begin position="6"/>
        <end position="24"/>
    </location>
</feature>
<proteinExistence type="predicted"/>
<keyword evidence="1" id="KW-0812">Transmembrane</keyword>
<keyword evidence="1" id="KW-0472">Membrane</keyword>
<feature type="transmembrane region" description="Helical" evidence="1">
    <location>
        <begin position="60"/>
        <end position="77"/>
    </location>
</feature>
<sequence>MYSMVLSMFLGSFIIQMYIMPFVMTSKVKHIQLFSLNKFYNSIFMAFSMVFIQGITEPSILLIIITLFGMHIFYFAIKYQFMVDEENYLLDMIEHHSMALQTSKQLLEKSITIETRRLALNILETQEKEIQQMQKILDFSNMV</sequence>
<protein>
    <recommendedName>
        <fullName evidence="2">DUF305 domain-containing protein</fullName>
    </recommendedName>
</protein>
<dbReference type="EMBL" id="MN739480">
    <property type="protein sequence ID" value="QHT07207.1"/>
    <property type="molecule type" value="Genomic_DNA"/>
</dbReference>
<feature type="domain" description="DUF305" evidence="2">
    <location>
        <begin position="87"/>
        <end position="137"/>
    </location>
</feature>
<dbReference type="Gene3D" id="1.20.1260.10">
    <property type="match status" value="1"/>
</dbReference>
<dbReference type="InterPro" id="IPR005183">
    <property type="entry name" value="DUF305_CopM-like"/>
</dbReference>
<organism evidence="3">
    <name type="scientific">viral metagenome</name>
    <dbReference type="NCBI Taxonomy" id="1070528"/>
    <lineage>
        <taxon>unclassified sequences</taxon>
        <taxon>metagenomes</taxon>
        <taxon>organismal metagenomes</taxon>
    </lineage>
</organism>
<dbReference type="Pfam" id="PF03713">
    <property type="entry name" value="DUF305"/>
    <property type="match status" value="1"/>
</dbReference>
<evidence type="ECO:0000256" key="1">
    <source>
        <dbReference type="SAM" id="Phobius"/>
    </source>
</evidence>